<accession>A0A3D9VJ79</accession>
<evidence type="ECO:0000313" key="2">
    <source>
        <dbReference type="Proteomes" id="UP000256530"/>
    </source>
</evidence>
<protein>
    <recommendedName>
        <fullName evidence="3">DUF1643 domain-containing protein</fullName>
    </recommendedName>
</protein>
<sequence length="220" mass="25081">MEHYDGSIVNILDINTDRKQISKNNNIWIRTYLSIPLKGVNNGMEIAVVMMNPSDADASISDRTVNKVIDFFSLQNQKIENKVGTIHILNLFPICSPRPKEAYQKIRELHQDDQLTSLMKENQKQLEEKIEKCEYVVLAWGLPGESTIPYIFHHDRALKVIGYTTSKKICMKTFEVSDTESILRKTGDPRHPAGTRNQQLIGLYTIGHEDLYGLGATIIH</sequence>
<evidence type="ECO:0008006" key="3">
    <source>
        <dbReference type="Google" id="ProtNLM"/>
    </source>
</evidence>
<comment type="caution">
    <text evidence="1">The sequence shown here is derived from an EMBL/GenBank/DDBJ whole genome shotgun (WGS) entry which is preliminary data.</text>
</comment>
<dbReference type="RefSeq" id="WP_113935675.1">
    <property type="nucleotide sequence ID" value="NZ_QTTY01000002.1"/>
</dbReference>
<organism evidence="1 2">
    <name type="scientific">Bacillus mycoides</name>
    <dbReference type="NCBI Taxonomy" id="1405"/>
    <lineage>
        <taxon>Bacteria</taxon>
        <taxon>Bacillati</taxon>
        <taxon>Bacillota</taxon>
        <taxon>Bacilli</taxon>
        <taxon>Bacillales</taxon>
        <taxon>Bacillaceae</taxon>
        <taxon>Bacillus</taxon>
        <taxon>Bacillus cereus group</taxon>
    </lineage>
</organism>
<name>A0A3D9VJ79_BACMY</name>
<dbReference type="EMBL" id="QTTY01000002">
    <property type="protein sequence ID" value="REF40763.1"/>
    <property type="molecule type" value="Genomic_DNA"/>
</dbReference>
<gene>
    <name evidence="1" type="ORF">DET55_102135</name>
</gene>
<reference evidence="1 2" key="1">
    <citation type="submission" date="2018-08" db="EMBL/GenBank/DDBJ databases">
        <title>Freshwater and sediment microbial communities from various areas in North America, analyzing microbe dynamics in response to fracking.</title>
        <authorList>
            <person name="Lamendella R."/>
        </authorList>
    </citation>
    <scope>NUCLEOTIDE SEQUENCE [LARGE SCALE GENOMIC DNA]</scope>
    <source>
        <strain evidence="1 2">DB-1</strain>
    </source>
</reference>
<dbReference type="AlphaFoldDB" id="A0A3D9VJ79"/>
<evidence type="ECO:0000313" key="1">
    <source>
        <dbReference type="EMBL" id="REF40763.1"/>
    </source>
</evidence>
<dbReference type="Pfam" id="PF07799">
    <property type="entry name" value="DUF1643"/>
    <property type="match status" value="1"/>
</dbReference>
<dbReference type="Proteomes" id="UP000256530">
    <property type="component" value="Unassembled WGS sequence"/>
</dbReference>
<dbReference type="InterPro" id="IPR012441">
    <property type="entry name" value="DUF1643"/>
</dbReference>
<proteinExistence type="predicted"/>